<evidence type="ECO:0000259" key="1">
    <source>
        <dbReference type="Pfam" id="PF19502"/>
    </source>
</evidence>
<dbReference type="EMBL" id="LVYD01000068">
    <property type="protein sequence ID" value="OQP60041.1"/>
    <property type="molecule type" value="Genomic_DNA"/>
</dbReference>
<dbReference type="Proteomes" id="UP000192796">
    <property type="component" value="Unassembled WGS sequence"/>
</dbReference>
<dbReference type="Gene3D" id="3.30.460.40">
    <property type="match status" value="1"/>
</dbReference>
<sequence length="153" mass="17870">MGNVFNDDFRDFIRALNNHNVEYILVGGYAVILHGYRRVTGDMDIWVNRTKENYYKLARAFHEFRLPLFDMTEEKFLDVNSADVFSYGRPPVSIDIITELKGVEFNYAFSQAQLFEEEGLKIRFIHLNNLIEAKKAAGRHKDLDDIEKLTSDE</sequence>
<dbReference type="Pfam" id="PF19502">
    <property type="entry name" value="DUF6036"/>
    <property type="match status" value="1"/>
</dbReference>
<dbReference type="OrthoDB" id="121150at2"/>
<comment type="caution">
    <text evidence="2">The sequence shown here is derived from an EMBL/GenBank/DDBJ whole genome shotgun (WGS) entry which is preliminary data.</text>
</comment>
<gene>
    <name evidence="2" type="ORF">A3860_35310</name>
</gene>
<evidence type="ECO:0000313" key="3">
    <source>
        <dbReference type="Proteomes" id="UP000192796"/>
    </source>
</evidence>
<reference evidence="2 3" key="1">
    <citation type="submission" date="2016-03" db="EMBL/GenBank/DDBJ databases">
        <title>Niastella vici sp. nov., isolated from farmland soil.</title>
        <authorList>
            <person name="Chen L."/>
            <person name="Wang D."/>
            <person name="Yang S."/>
            <person name="Wang G."/>
        </authorList>
    </citation>
    <scope>NUCLEOTIDE SEQUENCE [LARGE SCALE GENOMIC DNA]</scope>
    <source>
        <strain evidence="2 3">DJ57</strain>
    </source>
</reference>
<dbReference type="SUPFAM" id="SSF81301">
    <property type="entry name" value="Nucleotidyltransferase"/>
    <property type="match status" value="1"/>
</dbReference>
<dbReference type="InterPro" id="IPR043519">
    <property type="entry name" value="NT_sf"/>
</dbReference>
<dbReference type="AlphaFoldDB" id="A0A1V9FP42"/>
<proteinExistence type="predicted"/>
<dbReference type="STRING" id="1703345.A3860_35310"/>
<protein>
    <recommendedName>
        <fullName evidence="1">DUF6036 domain-containing protein</fullName>
    </recommendedName>
</protein>
<dbReference type="InterPro" id="IPR045792">
    <property type="entry name" value="DUF6036"/>
</dbReference>
<organism evidence="2 3">
    <name type="scientific">Niastella vici</name>
    <dbReference type="NCBI Taxonomy" id="1703345"/>
    <lineage>
        <taxon>Bacteria</taxon>
        <taxon>Pseudomonadati</taxon>
        <taxon>Bacteroidota</taxon>
        <taxon>Chitinophagia</taxon>
        <taxon>Chitinophagales</taxon>
        <taxon>Chitinophagaceae</taxon>
        <taxon>Niastella</taxon>
    </lineage>
</organism>
<name>A0A1V9FP42_9BACT</name>
<feature type="domain" description="DUF6036" evidence="1">
    <location>
        <begin position="17"/>
        <end position="148"/>
    </location>
</feature>
<dbReference type="RefSeq" id="WP_081153805.1">
    <property type="nucleotide sequence ID" value="NZ_LVYD01000068.1"/>
</dbReference>
<keyword evidence="3" id="KW-1185">Reference proteome</keyword>
<accession>A0A1V9FP42</accession>
<evidence type="ECO:0000313" key="2">
    <source>
        <dbReference type="EMBL" id="OQP60041.1"/>
    </source>
</evidence>